<feature type="domain" description="Glycoside hydrolase family 2 immunoglobulin-like beta-sandwich" evidence="5">
    <location>
        <begin position="184"/>
        <end position="244"/>
    </location>
</feature>
<dbReference type="SUPFAM" id="SSF49303">
    <property type="entry name" value="beta-Galactosidase/glucuronidase domain"/>
    <property type="match status" value="1"/>
</dbReference>
<reference evidence="9" key="2">
    <citation type="submission" date="2023-01" db="EMBL/GenBank/DDBJ databases">
        <title>Human gut microbiome strain richness.</title>
        <authorList>
            <person name="Chen-Liaw A."/>
        </authorList>
    </citation>
    <scope>NUCLEOTIDE SEQUENCE</scope>
    <source>
        <strain evidence="9">1001217st1_A9_1001217B_191108</strain>
    </source>
</reference>
<evidence type="ECO:0000259" key="6">
    <source>
        <dbReference type="Pfam" id="PF02836"/>
    </source>
</evidence>
<feature type="region of interest" description="Disordered" evidence="4">
    <location>
        <begin position="420"/>
        <end position="443"/>
    </location>
</feature>
<evidence type="ECO:0000313" key="11">
    <source>
        <dbReference type="EMBL" id="RHG79415.1"/>
    </source>
</evidence>
<dbReference type="Pfam" id="PF02836">
    <property type="entry name" value="Glyco_hydro_2_C"/>
    <property type="match status" value="1"/>
</dbReference>
<dbReference type="PRINTS" id="PR00132">
    <property type="entry name" value="GLHYDRLASE2"/>
</dbReference>
<dbReference type="InterPro" id="IPR008979">
    <property type="entry name" value="Galactose-bd-like_sf"/>
</dbReference>
<dbReference type="Gene3D" id="3.20.20.80">
    <property type="entry name" value="Glycosidases"/>
    <property type="match status" value="1"/>
</dbReference>
<organism evidence="11 12">
    <name type="scientific">Mediterraneibacter gnavus</name>
    <name type="common">Ruminococcus gnavus</name>
    <dbReference type="NCBI Taxonomy" id="33038"/>
    <lineage>
        <taxon>Bacteria</taxon>
        <taxon>Bacillati</taxon>
        <taxon>Bacillota</taxon>
        <taxon>Clostridia</taxon>
        <taxon>Lachnospirales</taxon>
        <taxon>Lachnospiraceae</taxon>
        <taxon>Mediterraneibacter</taxon>
    </lineage>
</organism>
<dbReference type="InterPro" id="IPR040605">
    <property type="entry name" value="Glyco_hydro2_dom5"/>
</dbReference>
<keyword evidence="2" id="KW-0378">Hydrolase</keyword>
<dbReference type="InterPro" id="IPR006103">
    <property type="entry name" value="Glyco_hydro_2_cat"/>
</dbReference>
<dbReference type="EMBL" id="QRIS01000039">
    <property type="protein sequence ID" value="RHG79415.1"/>
    <property type="molecule type" value="Genomic_DNA"/>
</dbReference>
<dbReference type="InterPro" id="IPR013783">
    <property type="entry name" value="Ig-like_fold"/>
</dbReference>
<keyword evidence="3" id="KW-0326">Glycosidase</keyword>
<evidence type="ECO:0000256" key="1">
    <source>
        <dbReference type="ARBA" id="ARBA00007401"/>
    </source>
</evidence>
<dbReference type="Pfam" id="PF18565">
    <property type="entry name" value="Glyco_hydro2_C5"/>
    <property type="match status" value="1"/>
</dbReference>
<accession>A0A414URE9</accession>
<evidence type="ECO:0000259" key="8">
    <source>
        <dbReference type="Pfam" id="PF18565"/>
    </source>
</evidence>
<dbReference type="PANTHER" id="PTHR42732:SF1">
    <property type="entry name" value="BETA-MANNOSIDASE"/>
    <property type="match status" value="1"/>
</dbReference>
<evidence type="ECO:0000256" key="3">
    <source>
        <dbReference type="ARBA" id="ARBA00023295"/>
    </source>
</evidence>
<dbReference type="Proteomes" id="UP000286137">
    <property type="component" value="Unassembled WGS sequence"/>
</dbReference>
<dbReference type="InterPro" id="IPR032311">
    <property type="entry name" value="DUF4982"/>
</dbReference>
<dbReference type="Gene3D" id="2.60.40.10">
    <property type="entry name" value="Immunoglobulins"/>
    <property type="match status" value="3"/>
</dbReference>
<evidence type="ECO:0000313" key="10">
    <source>
        <dbReference type="EMBL" id="RGQ61953.1"/>
    </source>
</evidence>
<dbReference type="Proteomes" id="UP001211731">
    <property type="component" value="Unassembled WGS sequence"/>
</dbReference>
<dbReference type="PANTHER" id="PTHR42732">
    <property type="entry name" value="BETA-GALACTOSIDASE"/>
    <property type="match status" value="1"/>
</dbReference>
<dbReference type="EMBL" id="QRTJ01000040">
    <property type="protein sequence ID" value="RGQ61953.1"/>
    <property type="molecule type" value="Genomic_DNA"/>
</dbReference>
<feature type="domain" description="Glycoside hydrolase family 2 catalytic" evidence="6">
    <location>
        <begin position="251"/>
        <end position="403"/>
    </location>
</feature>
<name>A0A414URE9_MEDGN</name>
<dbReference type="SUPFAM" id="SSF51445">
    <property type="entry name" value="(Trans)glycosidases"/>
    <property type="match status" value="1"/>
</dbReference>
<sequence length="805" mass="89324">MVKSDFNLGWIFYKEGHERDKKEVALPHDAMIYEQRSREAVTAGACGYFPGGKYVYEKSFEAPVEWEGKKIILEFEGIYQQAQVYLNGQLTGTNIYGYSNFYVPLENGLVYGESNQLKVVADNSKCPNSRWYSGSGIYRKVNLYVGGECYIHPEGVKITTPEIDRIQIEADVTGGEQLRALIFDKGRKIAEGLAEIKESLAKLSLDIQKAKLWDAENPYLYEYQLELINDGKVVDCVKGFLGIRTLSWDTKGFRVNGKEVLLRGACIHHDNGILGGCSFREAEERRIRILKEAGFNAIRCSHNPASKDLLLACDKLGMYVMDEFADQWLIHKNPYDYADADFRKNWQQDLRAMVLKNYNHPSVIMNSIGNEISELALPEGQEYCRKMAEFVRSIDPSRPVTLGVNLMLCSMTAKGGGIYGDKKDKKGKKKENQNGSQTMDNAPTSTFFNMLMNIAGGMIEKMAAKPAADKASEEAFASLDIGGYNYAASRYEIDKDLHPNRVIVGSETLPKNLYKNWQLVKKLPYVIGDFMWTGWDYLGEAGIGTVRYKSFKKPGNDAPIISGGCGVIDICGKIRPEVQWNKLIWGLTNTTGIGVEPLTHAGDLGSVSMWRDTDAVGSWSWSGCEGRKTKVTVYSNGAEAELLVNGKSYGRKTAKECKIVFKNVRYEEGTITAVSYDVQGKEISRSSLKTAKGKTVLAVNAEKTELTADGQDLCYLNIDLIGEDGITKSSEDMPISIEVSGAGTLQAFGSARPNMGEDFHSRQHTTYYGKAQAVIRAGEKSGNILVKVSGEGLGTKEVSIHVKEK</sequence>
<gene>
    <name evidence="11" type="ORF">DW243_16345</name>
    <name evidence="10" type="ORF">DWY88_14845</name>
    <name evidence="9" type="ORF">PNU63_15890</name>
</gene>
<evidence type="ECO:0000259" key="5">
    <source>
        <dbReference type="Pfam" id="PF00703"/>
    </source>
</evidence>
<dbReference type="GO" id="GO:0005975">
    <property type="term" value="P:carbohydrate metabolic process"/>
    <property type="evidence" value="ECO:0007669"/>
    <property type="project" value="InterPro"/>
</dbReference>
<dbReference type="EMBL" id="JAQMLR010000024">
    <property type="protein sequence ID" value="MDB8740234.1"/>
    <property type="molecule type" value="Genomic_DNA"/>
</dbReference>
<feature type="domain" description="DUF4982" evidence="7">
    <location>
        <begin position="626"/>
        <end position="683"/>
    </location>
</feature>
<protein>
    <submittedName>
        <fullName evidence="11">DUF4982 domain-containing protein</fullName>
    </submittedName>
</protein>
<dbReference type="SUPFAM" id="SSF49785">
    <property type="entry name" value="Galactose-binding domain-like"/>
    <property type="match status" value="1"/>
</dbReference>
<dbReference type="GO" id="GO:0004553">
    <property type="term" value="F:hydrolase activity, hydrolyzing O-glycosyl compounds"/>
    <property type="evidence" value="ECO:0007669"/>
    <property type="project" value="InterPro"/>
</dbReference>
<feature type="compositionally biased region" description="Polar residues" evidence="4">
    <location>
        <begin position="433"/>
        <end position="443"/>
    </location>
</feature>
<dbReference type="InterPro" id="IPR006101">
    <property type="entry name" value="Glyco_hydro_2"/>
</dbReference>
<dbReference type="InterPro" id="IPR036156">
    <property type="entry name" value="Beta-gal/glucu_dom_sf"/>
</dbReference>
<dbReference type="Proteomes" id="UP000283981">
    <property type="component" value="Unassembled WGS sequence"/>
</dbReference>
<evidence type="ECO:0000313" key="12">
    <source>
        <dbReference type="Proteomes" id="UP000283981"/>
    </source>
</evidence>
<evidence type="ECO:0000259" key="7">
    <source>
        <dbReference type="Pfam" id="PF16355"/>
    </source>
</evidence>
<proteinExistence type="inferred from homology"/>
<comment type="similarity">
    <text evidence="1">Belongs to the glycosyl hydrolase 2 family.</text>
</comment>
<dbReference type="Pfam" id="PF00703">
    <property type="entry name" value="Glyco_hydro_2"/>
    <property type="match status" value="1"/>
</dbReference>
<evidence type="ECO:0000313" key="9">
    <source>
        <dbReference type="EMBL" id="MDB8740234.1"/>
    </source>
</evidence>
<evidence type="ECO:0000313" key="13">
    <source>
        <dbReference type="Proteomes" id="UP000286137"/>
    </source>
</evidence>
<dbReference type="AlphaFoldDB" id="A0A414URE9"/>
<comment type="caution">
    <text evidence="11">The sequence shown here is derived from an EMBL/GenBank/DDBJ whole genome shotgun (WGS) entry which is preliminary data.</text>
</comment>
<dbReference type="InterPro" id="IPR051913">
    <property type="entry name" value="GH2_Domain-Containing"/>
</dbReference>
<feature type="domain" description="Glycoside hydrolase family 2" evidence="8">
    <location>
        <begin position="697"/>
        <end position="798"/>
    </location>
</feature>
<evidence type="ECO:0000256" key="2">
    <source>
        <dbReference type="ARBA" id="ARBA00022801"/>
    </source>
</evidence>
<dbReference type="Pfam" id="PF16355">
    <property type="entry name" value="DUF4982"/>
    <property type="match status" value="1"/>
</dbReference>
<dbReference type="InterPro" id="IPR017853">
    <property type="entry name" value="GH"/>
</dbReference>
<reference evidence="12 13" key="1">
    <citation type="submission" date="2018-08" db="EMBL/GenBank/DDBJ databases">
        <title>A genome reference for cultivated species of the human gut microbiota.</title>
        <authorList>
            <person name="Zou Y."/>
            <person name="Xue W."/>
            <person name="Luo G."/>
        </authorList>
    </citation>
    <scope>NUCLEOTIDE SEQUENCE [LARGE SCALE GENOMIC DNA]</scope>
    <source>
        <strain evidence="10 13">AF27-4BH</strain>
        <strain evidence="11 12">AM21-18</strain>
    </source>
</reference>
<evidence type="ECO:0000256" key="4">
    <source>
        <dbReference type="SAM" id="MobiDB-lite"/>
    </source>
</evidence>
<dbReference type="Gene3D" id="2.60.120.260">
    <property type="entry name" value="Galactose-binding domain-like"/>
    <property type="match status" value="1"/>
</dbReference>
<dbReference type="RefSeq" id="WP_118014221.1">
    <property type="nucleotide sequence ID" value="NZ_BAABSA010000028.1"/>
</dbReference>
<dbReference type="InterPro" id="IPR006102">
    <property type="entry name" value="Ig-like_GH2"/>
</dbReference>